<name>Q4DY94_TRYCC</name>
<dbReference type="VEuPathDB" id="TriTrypDB:TcCLB.506813.5"/>
<proteinExistence type="predicted"/>
<reference evidence="2 3" key="1">
    <citation type="journal article" date="2005" name="Science">
        <title>The genome sequence of Trypanosoma cruzi, etiologic agent of Chagas disease.</title>
        <authorList>
            <person name="El-Sayed N.M."/>
            <person name="Myler P.J."/>
            <person name="Bartholomeu D.C."/>
            <person name="Nilsson D."/>
            <person name="Aggarwal G."/>
            <person name="Tran A.N."/>
            <person name="Ghedin E."/>
            <person name="Worthey E.A."/>
            <person name="Delcher A.L."/>
            <person name="Blandin G."/>
            <person name="Westenberger S.J."/>
            <person name="Caler E."/>
            <person name="Cerqueira G.C."/>
            <person name="Branche C."/>
            <person name="Haas B."/>
            <person name="Anupama A."/>
            <person name="Arner E."/>
            <person name="Aslund L."/>
            <person name="Attipoe P."/>
            <person name="Bontempi E."/>
            <person name="Bringaud F."/>
            <person name="Burton P."/>
            <person name="Cadag E."/>
            <person name="Campbell D.A."/>
            <person name="Carrington M."/>
            <person name="Crabtree J."/>
            <person name="Darban H."/>
            <person name="da Silveira J.F."/>
            <person name="de Jong P."/>
            <person name="Edwards K."/>
            <person name="Englund P.T."/>
            <person name="Fazelina G."/>
            <person name="Feldblyum T."/>
            <person name="Ferella M."/>
            <person name="Frasch A.C."/>
            <person name="Gull K."/>
            <person name="Horn D."/>
            <person name="Hou L."/>
            <person name="Huang Y."/>
            <person name="Kindlund E."/>
            <person name="Klingbeil M."/>
            <person name="Kluge S."/>
            <person name="Koo H."/>
            <person name="Lacerda D."/>
            <person name="Levin M.J."/>
            <person name="Lorenzi H."/>
            <person name="Louie T."/>
            <person name="Machado C.R."/>
            <person name="McCulloch R."/>
            <person name="McKenna A."/>
            <person name="Mizuno Y."/>
            <person name="Mottram J.C."/>
            <person name="Nelson S."/>
            <person name="Ochaya S."/>
            <person name="Osoegawa K."/>
            <person name="Pai G."/>
            <person name="Parsons M."/>
            <person name="Pentony M."/>
            <person name="Pettersson U."/>
            <person name="Pop M."/>
            <person name="Ramirez J.L."/>
            <person name="Rinta J."/>
            <person name="Robertson L."/>
            <person name="Salzberg S.L."/>
            <person name="Sanchez D.O."/>
            <person name="Seyler A."/>
            <person name="Sharma R."/>
            <person name="Shetty J."/>
            <person name="Simpson A.J."/>
            <person name="Sisk E."/>
            <person name="Tammi M.T."/>
            <person name="Tarleton R."/>
            <person name="Teixeira S."/>
            <person name="Van Aken S."/>
            <person name="Vogt C."/>
            <person name="Ward P.N."/>
            <person name="Wickstead B."/>
            <person name="Wortman J."/>
            <person name="White O."/>
            <person name="Fraser C.M."/>
            <person name="Stuart K.D."/>
            <person name="Andersson B."/>
        </authorList>
    </citation>
    <scope>NUCLEOTIDE SEQUENCE [LARGE SCALE GENOMIC DNA]</scope>
    <source>
        <strain evidence="2 3">CL Brener</strain>
    </source>
</reference>
<dbReference type="AlphaFoldDB" id="Q4DY94"/>
<feature type="chain" id="PRO_5004238013" evidence="1">
    <location>
        <begin position="24"/>
        <end position="170"/>
    </location>
</feature>
<evidence type="ECO:0000313" key="2">
    <source>
        <dbReference type="EMBL" id="EAN97496.1"/>
    </source>
</evidence>
<protein>
    <submittedName>
        <fullName evidence="2">Uncharacterized protein</fullName>
    </submittedName>
</protein>
<sequence>HSPISSFCSSLFNCLLLHSSCEGCRVFPPNCSTRTPTDTLMTTALCASPAARMRRGRDERRAEGAVTCGRATRACGAEHTFLPSCFVFLRPGRADTRSATHTATPCRRVFLQGFVLLRVFISRGGAPSGVGLVSISLPSDDFFFCCAHSPDGETRLPSCLRASLSPHTHE</sequence>
<gene>
    <name evidence="2" type="ORF">Tc00.1047053506813.5</name>
</gene>
<evidence type="ECO:0000313" key="3">
    <source>
        <dbReference type="Proteomes" id="UP000002296"/>
    </source>
</evidence>
<dbReference type="KEGG" id="tcr:506813.5"/>
<evidence type="ECO:0000256" key="1">
    <source>
        <dbReference type="SAM" id="SignalP"/>
    </source>
</evidence>
<dbReference type="RefSeq" id="XP_819347.1">
    <property type="nucleotide sequence ID" value="XM_814254.1"/>
</dbReference>
<organism evidence="2 3">
    <name type="scientific">Trypanosoma cruzi (strain CL Brener)</name>
    <dbReference type="NCBI Taxonomy" id="353153"/>
    <lineage>
        <taxon>Eukaryota</taxon>
        <taxon>Discoba</taxon>
        <taxon>Euglenozoa</taxon>
        <taxon>Kinetoplastea</taxon>
        <taxon>Metakinetoplastina</taxon>
        <taxon>Trypanosomatida</taxon>
        <taxon>Trypanosomatidae</taxon>
        <taxon>Trypanosoma</taxon>
        <taxon>Schizotrypanum</taxon>
    </lineage>
</organism>
<dbReference type="PaxDb" id="353153-Q4DY94"/>
<accession>Q4DY94</accession>
<keyword evidence="1" id="KW-0732">Signal</keyword>
<comment type="caution">
    <text evidence="2">The sequence shown here is derived from an EMBL/GenBank/DDBJ whole genome shotgun (WGS) entry which is preliminary data.</text>
</comment>
<keyword evidence="3" id="KW-1185">Reference proteome</keyword>
<feature type="non-terminal residue" evidence="2">
    <location>
        <position position="1"/>
    </location>
</feature>
<dbReference type="InParanoid" id="Q4DY94"/>
<feature type="signal peptide" evidence="1">
    <location>
        <begin position="1"/>
        <end position="23"/>
    </location>
</feature>
<dbReference type="EMBL" id="AAHK01000097">
    <property type="protein sequence ID" value="EAN97496.1"/>
    <property type="molecule type" value="Genomic_DNA"/>
</dbReference>
<dbReference type="GeneID" id="3551773"/>
<dbReference type="Proteomes" id="UP000002296">
    <property type="component" value="Unassembled WGS sequence"/>
</dbReference>